<keyword evidence="5" id="KW-0808">Transferase</keyword>
<dbReference type="SUPFAM" id="SSF55874">
    <property type="entry name" value="ATPase domain of HSP90 chaperone/DNA topoisomerase II/histidine kinase"/>
    <property type="match status" value="1"/>
</dbReference>
<dbReference type="Gene3D" id="6.10.340.10">
    <property type="match status" value="1"/>
</dbReference>
<feature type="domain" description="Histidine kinase" evidence="10">
    <location>
        <begin position="410"/>
        <end position="686"/>
    </location>
</feature>
<dbReference type="PRINTS" id="PR00344">
    <property type="entry name" value="BCTRLSENSOR"/>
</dbReference>
<evidence type="ECO:0000256" key="9">
    <source>
        <dbReference type="SAM" id="Phobius"/>
    </source>
</evidence>
<evidence type="ECO:0000256" key="7">
    <source>
        <dbReference type="ARBA" id="ARBA00023012"/>
    </source>
</evidence>
<name>A0A1Z4KML2_ANAVA</name>
<dbReference type="Pfam" id="PF00672">
    <property type="entry name" value="HAMP"/>
    <property type="match status" value="1"/>
</dbReference>
<dbReference type="InterPro" id="IPR003661">
    <property type="entry name" value="HisK_dim/P_dom"/>
</dbReference>
<dbReference type="AlphaFoldDB" id="A0A1Z4KML2"/>
<keyword evidence="9" id="KW-0812">Transmembrane</keyword>
<dbReference type="PROSITE" id="PS50109">
    <property type="entry name" value="HIS_KIN"/>
    <property type="match status" value="1"/>
</dbReference>
<dbReference type="SUPFAM" id="SSF158472">
    <property type="entry name" value="HAMP domain-like"/>
    <property type="match status" value="1"/>
</dbReference>
<dbReference type="InterPro" id="IPR036097">
    <property type="entry name" value="HisK_dim/P_sf"/>
</dbReference>
<dbReference type="CDD" id="cd06225">
    <property type="entry name" value="HAMP"/>
    <property type="match status" value="1"/>
</dbReference>
<dbReference type="InterPro" id="IPR005467">
    <property type="entry name" value="His_kinase_dom"/>
</dbReference>
<evidence type="ECO:0000313" key="13">
    <source>
        <dbReference type="Proteomes" id="UP000217507"/>
    </source>
</evidence>
<evidence type="ECO:0000256" key="6">
    <source>
        <dbReference type="ARBA" id="ARBA00022777"/>
    </source>
</evidence>
<dbReference type="Pfam" id="PF02518">
    <property type="entry name" value="HATPase_c"/>
    <property type="match status" value="1"/>
</dbReference>
<dbReference type="CDD" id="cd00082">
    <property type="entry name" value="HisKA"/>
    <property type="match status" value="1"/>
</dbReference>
<evidence type="ECO:0000256" key="5">
    <source>
        <dbReference type="ARBA" id="ARBA00022679"/>
    </source>
</evidence>
<reference evidence="12 13" key="1">
    <citation type="submission" date="2017-06" db="EMBL/GenBank/DDBJ databases">
        <title>Genome sequencing of cyanobaciteial culture collection at National Institute for Environmental Studies (NIES).</title>
        <authorList>
            <person name="Hirose Y."/>
            <person name="Shimura Y."/>
            <person name="Fujisawa T."/>
            <person name="Nakamura Y."/>
            <person name="Kawachi M."/>
        </authorList>
    </citation>
    <scope>NUCLEOTIDE SEQUENCE [LARGE SCALE GENOMIC DNA]</scope>
    <source>
        <strain evidence="12 13">NIES-23</strain>
    </source>
</reference>
<organism evidence="12 13">
    <name type="scientific">Trichormus variabilis NIES-23</name>
    <dbReference type="NCBI Taxonomy" id="1973479"/>
    <lineage>
        <taxon>Bacteria</taxon>
        <taxon>Bacillati</taxon>
        <taxon>Cyanobacteriota</taxon>
        <taxon>Cyanophyceae</taxon>
        <taxon>Nostocales</taxon>
        <taxon>Nostocaceae</taxon>
        <taxon>Trichormus</taxon>
    </lineage>
</organism>
<dbReference type="Gene3D" id="1.10.287.130">
    <property type="match status" value="1"/>
</dbReference>
<dbReference type="Gene3D" id="3.30.565.10">
    <property type="entry name" value="Histidine kinase-like ATPase, C-terminal domain"/>
    <property type="match status" value="1"/>
</dbReference>
<comment type="catalytic activity">
    <reaction evidence="1">
        <text>ATP + protein L-histidine = ADP + protein N-phospho-L-histidine.</text>
        <dbReference type="EC" id="2.7.13.3"/>
    </reaction>
</comment>
<dbReference type="PROSITE" id="PS50885">
    <property type="entry name" value="HAMP"/>
    <property type="match status" value="1"/>
</dbReference>
<keyword evidence="9" id="KW-0472">Membrane</keyword>
<keyword evidence="4" id="KW-0597">Phosphoprotein</keyword>
<proteinExistence type="predicted"/>
<dbReference type="GO" id="GO:0000155">
    <property type="term" value="F:phosphorelay sensor kinase activity"/>
    <property type="evidence" value="ECO:0007669"/>
    <property type="project" value="InterPro"/>
</dbReference>
<dbReference type="EC" id="2.7.13.3" evidence="3"/>
<dbReference type="InterPro" id="IPR003594">
    <property type="entry name" value="HATPase_dom"/>
</dbReference>
<protein>
    <recommendedName>
        <fullName evidence="3">histidine kinase</fullName>
        <ecNumber evidence="3">2.7.13.3</ecNumber>
    </recommendedName>
</protein>
<dbReference type="InterPro" id="IPR003660">
    <property type="entry name" value="HAMP_dom"/>
</dbReference>
<dbReference type="GO" id="GO:0016020">
    <property type="term" value="C:membrane"/>
    <property type="evidence" value="ECO:0007669"/>
    <property type="project" value="UniProtKB-SubCell"/>
</dbReference>
<accession>A0A1Z4KML2</accession>
<dbReference type="InterPro" id="IPR004358">
    <property type="entry name" value="Sig_transdc_His_kin-like_C"/>
</dbReference>
<evidence type="ECO:0000259" key="11">
    <source>
        <dbReference type="PROSITE" id="PS50885"/>
    </source>
</evidence>
<evidence type="ECO:0000256" key="4">
    <source>
        <dbReference type="ARBA" id="ARBA00022553"/>
    </source>
</evidence>
<keyword evidence="8" id="KW-0175">Coiled coil</keyword>
<keyword evidence="9" id="KW-1133">Transmembrane helix</keyword>
<evidence type="ECO:0000256" key="1">
    <source>
        <dbReference type="ARBA" id="ARBA00000085"/>
    </source>
</evidence>
<dbReference type="InterPro" id="IPR036890">
    <property type="entry name" value="HATPase_C_sf"/>
</dbReference>
<dbReference type="PANTHER" id="PTHR43065:SF50">
    <property type="entry name" value="HISTIDINE KINASE"/>
    <property type="match status" value="1"/>
</dbReference>
<feature type="transmembrane region" description="Helical" evidence="9">
    <location>
        <begin position="270"/>
        <end position="291"/>
    </location>
</feature>
<comment type="subcellular location">
    <subcellularLocation>
        <location evidence="2">Membrane</location>
    </subcellularLocation>
</comment>
<evidence type="ECO:0000256" key="8">
    <source>
        <dbReference type="SAM" id="Coils"/>
    </source>
</evidence>
<dbReference type="Proteomes" id="UP000217507">
    <property type="component" value="Chromosome"/>
</dbReference>
<feature type="transmembrane region" description="Helical" evidence="9">
    <location>
        <begin position="14"/>
        <end position="37"/>
    </location>
</feature>
<feature type="coiled-coil region" evidence="8">
    <location>
        <begin position="356"/>
        <end position="391"/>
    </location>
</feature>
<evidence type="ECO:0000256" key="2">
    <source>
        <dbReference type="ARBA" id="ARBA00004370"/>
    </source>
</evidence>
<feature type="domain" description="HAMP" evidence="11">
    <location>
        <begin position="294"/>
        <end position="347"/>
    </location>
</feature>
<keyword evidence="6 12" id="KW-0418">Kinase</keyword>
<sequence length="688" mass="77403">MQRFFRRLNLSQKIVIPLLMVYLSVFMLGLVVIGHWFTESLEQNFRQDVKNFTERVYQDLQYEQHVLETEIKLISYQDKLRQAIEERDQGLLLQILLPLRTVLGLDWLKVVDPNGNVLTDLRSTSLTQAKLLDQIISSSASSGAQITDLVDVDGETKILQTVTYGIKSPIGLLGGIIIGKSVDDTLLKKIAAGSSKHLITQRNNRIVATTLLAAQQGNWQFPAHNLPVTQIMVNKRNYLAKSILFSGATQTLTTTVLYPTSLLEAAQWRLWKHLGFLYVLGSGIVAIAGFLTARTITRPLQAVTQVAQRVTQDSNFNLQTSVTTEDEVGILAISLNQLIQQVKLLLAEQYEGQKKLEAYNQTLEQRVEERTQALQQKNISLRNTLRELKLTQSQLIQHEKMSSLGQLVAGIAHEINNPVNFIYGNLNYTDEYIQQLLKLFQLYQKYYPNPEREIQEAQEEAEIEYVIEDLPKILASMKIGASRIREIVLSLRIFSRLDEAEFKTADLHEGINSTLLILQHRIKAQTVKAIAYSERNDITDNLNKKEIFDKHRPQIEIVKEYGDIPKIPCFAGQMNQVFMNILANAIDALEEAFCDGLCPEPTIHITSSQVNESIVIAIADNGTGIPQEVQSRLFDPFFTTKPVGKGTGMGLSISYQIITEKHGGTLQCISSSGQGTKFVITIPIRLAD</sequence>
<evidence type="ECO:0000259" key="10">
    <source>
        <dbReference type="PROSITE" id="PS50109"/>
    </source>
</evidence>
<dbReference type="PANTHER" id="PTHR43065">
    <property type="entry name" value="SENSOR HISTIDINE KINASE"/>
    <property type="match status" value="1"/>
</dbReference>
<dbReference type="EMBL" id="AP018216">
    <property type="protein sequence ID" value="BAY70199.1"/>
    <property type="molecule type" value="Genomic_DNA"/>
</dbReference>
<keyword evidence="7" id="KW-0902">Two-component regulatory system</keyword>
<dbReference type="SUPFAM" id="SSF47384">
    <property type="entry name" value="Homodimeric domain of signal transducing histidine kinase"/>
    <property type="match status" value="1"/>
</dbReference>
<gene>
    <name evidence="12" type="ORF">NIES23_30000</name>
</gene>
<dbReference type="SMART" id="SM00304">
    <property type="entry name" value="HAMP"/>
    <property type="match status" value="1"/>
</dbReference>
<evidence type="ECO:0000313" key="12">
    <source>
        <dbReference type="EMBL" id="BAY70199.1"/>
    </source>
</evidence>
<dbReference type="SMART" id="SM00387">
    <property type="entry name" value="HATPase_c"/>
    <property type="match status" value="1"/>
</dbReference>
<evidence type="ECO:0000256" key="3">
    <source>
        <dbReference type="ARBA" id="ARBA00012438"/>
    </source>
</evidence>